<feature type="transmembrane region" description="Helical" evidence="6">
    <location>
        <begin position="759"/>
        <end position="778"/>
    </location>
</feature>
<feature type="transmembrane region" description="Helical" evidence="6">
    <location>
        <begin position="402"/>
        <end position="421"/>
    </location>
</feature>
<keyword evidence="3 6" id="KW-0812">Transmembrane</keyword>
<protein>
    <submittedName>
        <fullName evidence="8">Efflux ABC transporter, permease protein</fullName>
    </submittedName>
</protein>
<reference evidence="8 9" key="1">
    <citation type="journal article" date="2015" name="Genome Announc.">
        <title>Expanding the biotechnology potential of lactobacilli through comparative genomics of 213 strains and associated genera.</title>
        <authorList>
            <person name="Sun Z."/>
            <person name="Harris H.M."/>
            <person name="McCann A."/>
            <person name="Guo C."/>
            <person name="Argimon S."/>
            <person name="Zhang W."/>
            <person name="Yang X."/>
            <person name="Jeffery I.B."/>
            <person name="Cooney J.C."/>
            <person name="Kagawa T.F."/>
            <person name="Liu W."/>
            <person name="Song Y."/>
            <person name="Salvetti E."/>
            <person name="Wrobel A."/>
            <person name="Rasinkangas P."/>
            <person name="Parkhill J."/>
            <person name="Rea M.C."/>
            <person name="O'Sullivan O."/>
            <person name="Ritari J."/>
            <person name="Douillard F.P."/>
            <person name="Paul Ross R."/>
            <person name="Yang R."/>
            <person name="Briner A.E."/>
            <person name="Felis G.E."/>
            <person name="de Vos W.M."/>
            <person name="Barrangou R."/>
            <person name="Klaenhammer T.R."/>
            <person name="Caufield P.W."/>
            <person name="Cui Y."/>
            <person name="Zhang H."/>
            <person name="O'Toole P.W."/>
        </authorList>
    </citation>
    <scope>NUCLEOTIDE SEQUENCE [LARGE SCALE GENOMIC DNA]</scope>
    <source>
        <strain evidence="8 9">DSM 20515</strain>
    </source>
</reference>
<evidence type="ECO:0000313" key="8">
    <source>
        <dbReference type="EMBL" id="KRM77719.1"/>
    </source>
</evidence>
<evidence type="ECO:0000259" key="7">
    <source>
        <dbReference type="Pfam" id="PF02687"/>
    </source>
</evidence>
<dbReference type="PANTHER" id="PTHR30287:SF1">
    <property type="entry name" value="INNER MEMBRANE PROTEIN"/>
    <property type="match status" value="1"/>
</dbReference>
<feature type="transmembrane region" description="Helical" evidence="6">
    <location>
        <begin position="524"/>
        <end position="544"/>
    </location>
</feature>
<keyword evidence="2" id="KW-1003">Cell membrane</keyword>
<keyword evidence="4 6" id="KW-1133">Transmembrane helix</keyword>
<dbReference type="InterPro" id="IPR003838">
    <property type="entry name" value="ABC3_permease_C"/>
</dbReference>
<dbReference type="AlphaFoldDB" id="A0A0R2BF13"/>
<evidence type="ECO:0000313" key="9">
    <source>
        <dbReference type="Proteomes" id="UP000051845"/>
    </source>
</evidence>
<gene>
    <name evidence="8" type="ORF">FC82_GL003092</name>
</gene>
<dbReference type="EMBL" id="AYYR01000009">
    <property type="protein sequence ID" value="KRM77719.1"/>
    <property type="molecule type" value="Genomic_DNA"/>
</dbReference>
<feature type="transmembrane region" description="Helical" evidence="6">
    <location>
        <begin position="853"/>
        <end position="873"/>
    </location>
</feature>
<organism evidence="8 9">
    <name type="scientific">Secundilactobacillus collinoides DSM 20515 = JCM 1123</name>
    <dbReference type="NCBI Taxonomy" id="1423733"/>
    <lineage>
        <taxon>Bacteria</taxon>
        <taxon>Bacillati</taxon>
        <taxon>Bacillota</taxon>
        <taxon>Bacilli</taxon>
        <taxon>Lactobacillales</taxon>
        <taxon>Lactobacillaceae</taxon>
        <taxon>Secundilactobacillus</taxon>
    </lineage>
</organism>
<dbReference type="InterPro" id="IPR038766">
    <property type="entry name" value="Membrane_comp_ABC_pdt"/>
</dbReference>
<evidence type="ECO:0000256" key="6">
    <source>
        <dbReference type="SAM" id="Phobius"/>
    </source>
</evidence>
<dbReference type="STRING" id="33960.TY91_11350"/>
<dbReference type="PATRIC" id="fig|1423733.4.peg.3216"/>
<evidence type="ECO:0000256" key="2">
    <source>
        <dbReference type="ARBA" id="ARBA00022475"/>
    </source>
</evidence>
<dbReference type="GO" id="GO:0005886">
    <property type="term" value="C:plasma membrane"/>
    <property type="evidence" value="ECO:0007669"/>
    <property type="project" value="UniProtKB-SubCell"/>
</dbReference>
<keyword evidence="5 6" id="KW-0472">Membrane</keyword>
<dbReference type="Proteomes" id="UP000051845">
    <property type="component" value="Unassembled WGS sequence"/>
</dbReference>
<feature type="transmembrane region" description="Helical" evidence="6">
    <location>
        <begin position="811"/>
        <end position="833"/>
    </location>
</feature>
<evidence type="ECO:0000256" key="1">
    <source>
        <dbReference type="ARBA" id="ARBA00004651"/>
    </source>
</evidence>
<name>A0A0R2BF13_SECCO</name>
<sequence length="885" mass="97955">MKTILNRNIRREFKFSFARFASIAVLLGLGVFVLVGLKVTGPDMRATGNTYYTEHHMADAVIKSDVAISKSDQTYMRNLPHIKKIEFSTYKDAVIKGSTSSIRVSEKTSTLSTSKISSGRLPTRSNEIALSSAEKGKYHLGQTITLVNNKGKTNVSGLKHTRYKVVGFVTSSDYLMKQNLGTTNAGTGQLTTFGVVTKAAFTSSRPTMAYVSYNNVHGAAYSNRYESQVAKNVNQVTHRLTKRADHRQTQLTTAASDKLNAAQKRLTAKQNTLTATKAKLSAAIKQDPQAASQYKTQEAALAKQQAKLTVAQKSLTAQRQSLKKTSQLTYEIQSRNDYNSGYNQYGEDAKRIDVLANTFPIIFFAVAIMVTLITMTRMAEEKRQELGVLGALGYTKHDAMKVFIIYGVLAGLLGSAVGAWFGTSFLPRKIFAAYAANFTMPSFQTPPSLLWISVAVIISLLCATLPAIIVATKQLREVPAVLMAPKPPKSGSKVLLERIPGLWQHLSFNHKVTIRNLFRYKSRMLMTILGVLGCTALLITGFGIRDSLNGIVKTQYSDIIHYDVIGVFNPNATSASRKAYEKKVDDLKGVKNNTKVYYESVTAKPTDEVTNQSVSLIVPKSTKAFKKDVTLRNPTTKKHLHLTNNGAIITKKLATITNVKKGDYLTIKQSDGDKYRVKVSGITEMYAGHDVYMNSTYYHKVFSKNVTYNANMLRLSNRSNKSINRVSRTLNKQSAALTAVQSNDAKTTINNILSGLNHLVLIIIIVASVLAFVVLFTLTNINVSERMRELSTIKVLGFYPMEVVMYVYRETFILTVAGILLGFIGGDYLHYYIMQTLPPETAMADMTLFWTNFTVSGLMTLGFSVVVMGLMAYKINRVDMLEALK</sequence>
<comment type="subcellular location">
    <subcellularLocation>
        <location evidence="1">Cell membrane</location>
        <topology evidence="1">Multi-pass membrane protein</topology>
    </subcellularLocation>
</comment>
<evidence type="ECO:0000256" key="5">
    <source>
        <dbReference type="ARBA" id="ARBA00023136"/>
    </source>
</evidence>
<evidence type="ECO:0000256" key="4">
    <source>
        <dbReference type="ARBA" id="ARBA00022989"/>
    </source>
</evidence>
<comment type="caution">
    <text evidence="8">The sequence shown here is derived from an EMBL/GenBank/DDBJ whole genome shotgun (WGS) entry which is preliminary data.</text>
</comment>
<feature type="domain" description="ABC3 transporter permease C-terminal" evidence="7">
    <location>
        <begin position="358"/>
        <end position="473"/>
    </location>
</feature>
<feature type="domain" description="ABC3 transporter permease C-terminal" evidence="7">
    <location>
        <begin position="762"/>
        <end position="877"/>
    </location>
</feature>
<proteinExistence type="predicted"/>
<dbReference type="PANTHER" id="PTHR30287">
    <property type="entry name" value="MEMBRANE COMPONENT OF PREDICTED ABC SUPERFAMILY METABOLITE UPTAKE TRANSPORTER"/>
    <property type="match status" value="1"/>
</dbReference>
<dbReference type="Pfam" id="PF02687">
    <property type="entry name" value="FtsX"/>
    <property type="match status" value="2"/>
</dbReference>
<feature type="transmembrane region" description="Helical" evidence="6">
    <location>
        <begin position="20"/>
        <end position="37"/>
    </location>
</feature>
<dbReference type="RefSeq" id="WP_056996061.1">
    <property type="nucleotide sequence ID" value="NZ_AYYR01000009.1"/>
</dbReference>
<feature type="transmembrane region" description="Helical" evidence="6">
    <location>
        <begin position="449"/>
        <end position="471"/>
    </location>
</feature>
<feature type="transmembrane region" description="Helical" evidence="6">
    <location>
        <begin position="354"/>
        <end position="375"/>
    </location>
</feature>
<evidence type="ECO:0000256" key="3">
    <source>
        <dbReference type="ARBA" id="ARBA00022692"/>
    </source>
</evidence>
<accession>A0A0R2BF13</accession>